<reference evidence="1 2" key="1">
    <citation type="journal article" date="2007" name="Virology">
        <title>Sequence and annotation of the 314-kb MT325 and the 321-kb FR483 viruses that infect Chlorella Pbi.</title>
        <authorList>
            <person name="Fitzgerald L.A."/>
            <person name="Graves M.V."/>
            <person name="Li X."/>
            <person name="Feldblyum T."/>
            <person name="Hartigan J."/>
            <person name="Van Etten J.L."/>
        </authorList>
    </citation>
    <scope>NUCLEOTIDE SEQUENCE [LARGE SCALE GENOMIC DNA]</scope>
    <source>
        <strain evidence="1 2">FR483</strain>
    </source>
</reference>
<gene>
    <name evidence="1" type="primary">n134L</name>
    <name evidence="1" type="ORF">FR483_n134L</name>
</gene>
<proteinExistence type="predicted"/>
<dbReference type="GeneID" id="5469865"/>
<name>A7J6I8_PBCVF</name>
<dbReference type="EMBL" id="DQ890022">
    <property type="protein sequence ID" value="ABT15419.1"/>
    <property type="molecule type" value="Genomic_DNA"/>
</dbReference>
<sequence>MSCRSATHLFLQEQRTCLKPIISSSDIVASCNNLTKIIMCKKECSPLSTPQTVAGSTRLSRQSCMFHSWQT</sequence>
<organismHost>
    <name type="scientific">Paramecium bursaria</name>
    <dbReference type="NCBI Taxonomy" id="74790"/>
</organismHost>
<accession>A7J6I8</accession>
<evidence type="ECO:0000313" key="2">
    <source>
        <dbReference type="Proteomes" id="UP000204095"/>
    </source>
</evidence>
<dbReference type="KEGG" id="vg:5469865"/>
<dbReference type="RefSeq" id="YP_001425766.1">
    <property type="nucleotide sequence ID" value="NC_008603.1"/>
</dbReference>
<evidence type="ECO:0000313" key="1">
    <source>
        <dbReference type="EMBL" id="ABT15419.1"/>
    </source>
</evidence>
<protein>
    <submittedName>
        <fullName evidence="1">Uncharacterized protein n134L</fullName>
    </submittedName>
</protein>
<organism evidence="1 2">
    <name type="scientific">Paramecium bursaria Chlorella virus FR483</name>
    <name type="common">PBCV-FR483</name>
    <dbReference type="NCBI Taxonomy" id="399781"/>
    <lineage>
        <taxon>Viruses</taxon>
        <taxon>Varidnaviria</taxon>
        <taxon>Bamfordvirae</taxon>
        <taxon>Nucleocytoviricota</taxon>
        <taxon>Megaviricetes</taxon>
        <taxon>Algavirales</taxon>
        <taxon>Phycodnaviridae</taxon>
        <taxon>Chlorovirus</taxon>
        <taxon>Chlorovirus conductrix</taxon>
        <taxon>Paramecium bursaria Chlorella virus A1</taxon>
    </lineage>
</organism>
<dbReference type="Proteomes" id="UP000204095">
    <property type="component" value="Segment"/>
</dbReference>